<accession>A0AAN7LNV2</accession>
<evidence type="ECO:0000313" key="3">
    <source>
        <dbReference type="Proteomes" id="UP001346149"/>
    </source>
</evidence>
<feature type="region of interest" description="Disordered" evidence="1">
    <location>
        <begin position="79"/>
        <end position="106"/>
    </location>
</feature>
<name>A0AAN7LNV2_TRANT</name>
<evidence type="ECO:0000313" key="2">
    <source>
        <dbReference type="EMBL" id="KAK4784416.1"/>
    </source>
</evidence>
<gene>
    <name evidence="2" type="ORF">SAY86_018784</name>
</gene>
<keyword evidence="3" id="KW-1185">Reference proteome</keyword>
<organism evidence="2 3">
    <name type="scientific">Trapa natans</name>
    <name type="common">Water chestnut</name>
    <dbReference type="NCBI Taxonomy" id="22666"/>
    <lineage>
        <taxon>Eukaryota</taxon>
        <taxon>Viridiplantae</taxon>
        <taxon>Streptophyta</taxon>
        <taxon>Embryophyta</taxon>
        <taxon>Tracheophyta</taxon>
        <taxon>Spermatophyta</taxon>
        <taxon>Magnoliopsida</taxon>
        <taxon>eudicotyledons</taxon>
        <taxon>Gunneridae</taxon>
        <taxon>Pentapetalae</taxon>
        <taxon>rosids</taxon>
        <taxon>malvids</taxon>
        <taxon>Myrtales</taxon>
        <taxon>Lythraceae</taxon>
        <taxon>Trapa</taxon>
    </lineage>
</organism>
<dbReference type="Proteomes" id="UP001346149">
    <property type="component" value="Unassembled WGS sequence"/>
</dbReference>
<protein>
    <submittedName>
        <fullName evidence="2">Uncharacterized protein</fullName>
    </submittedName>
</protein>
<comment type="caution">
    <text evidence="2">The sequence shown here is derived from an EMBL/GenBank/DDBJ whole genome shotgun (WGS) entry which is preliminary data.</text>
</comment>
<dbReference type="EMBL" id="JAXQNO010000014">
    <property type="protein sequence ID" value="KAK4784416.1"/>
    <property type="molecule type" value="Genomic_DNA"/>
</dbReference>
<evidence type="ECO:0000256" key="1">
    <source>
        <dbReference type="SAM" id="MobiDB-lite"/>
    </source>
</evidence>
<dbReference type="AlphaFoldDB" id="A0AAN7LNV2"/>
<reference evidence="2 3" key="1">
    <citation type="journal article" date="2023" name="Hortic Res">
        <title>Pangenome of water caltrop reveals structural variations and asymmetric subgenome divergence after allopolyploidization.</title>
        <authorList>
            <person name="Zhang X."/>
            <person name="Chen Y."/>
            <person name="Wang L."/>
            <person name="Yuan Y."/>
            <person name="Fang M."/>
            <person name="Shi L."/>
            <person name="Lu R."/>
            <person name="Comes H.P."/>
            <person name="Ma Y."/>
            <person name="Chen Y."/>
            <person name="Huang G."/>
            <person name="Zhou Y."/>
            <person name="Zheng Z."/>
            <person name="Qiu Y."/>
        </authorList>
    </citation>
    <scope>NUCLEOTIDE SEQUENCE [LARGE SCALE GENOMIC DNA]</scope>
    <source>
        <strain evidence="2">F231</strain>
    </source>
</reference>
<feature type="region of interest" description="Disordered" evidence="1">
    <location>
        <begin position="19"/>
        <end position="39"/>
    </location>
</feature>
<proteinExistence type="predicted"/>
<sequence>MAPKDEVAIIKQHGLCGARTRGREVRGPKSRLGGGRAIDDDEVPVQDFQLSGGGISDRRLPICHPSEGWHADLVVPDSDVVEGGVPRPEEPQPEVPPAGGHQGLVP</sequence>